<evidence type="ECO:0000256" key="1">
    <source>
        <dbReference type="ARBA" id="ARBA00022801"/>
    </source>
</evidence>
<dbReference type="InterPro" id="IPR005754">
    <property type="entry name" value="Sortase"/>
</dbReference>
<evidence type="ECO:0000256" key="3">
    <source>
        <dbReference type="SAM" id="Phobius"/>
    </source>
</evidence>
<dbReference type="eggNOG" id="COG4509">
    <property type="taxonomic scope" value="Bacteria"/>
</dbReference>
<dbReference type="AlphaFoldDB" id="E6MJT4"/>
<dbReference type="MEROPS" id="C60.002"/>
<proteinExistence type="predicted"/>
<dbReference type="OrthoDB" id="9806013at2"/>
<dbReference type="GO" id="GO:0016787">
    <property type="term" value="F:hydrolase activity"/>
    <property type="evidence" value="ECO:0007669"/>
    <property type="project" value="UniProtKB-KW"/>
</dbReference>
<dbReference type="NCBIfam" id="TIGR03064">
    <property type="entry name" value="sortase_srtB"/>
    <property type="match status" value="1"/>
</dbReference>
<dbReference type="InterPro" id="IPR009835">
    <property type="entry name" value="SrtB"/>
</dbReference>
<protein>
    <submittedName>
        <fullName evidence="4">Sortase, SrtB family</fullName>
    </submittedName>
</protein>
<feature type="active site" description="Proton donor/acceptor" evidence="2">
    <location>
        <position position="129"/>
    </location>
</feature>
<dbReference type="EMBL" id="AEQN01000030">
    <property type="protein sequence ID" value="EFV00673.1"/>
    <property type="molecule type" value="Genomic_DNA"/>
</dbReference>
<name>E6MJT4_9FIRM</name>
<accession>E6MJT4</accession>
<keyword evidence="3" id="KW-0812">Transmembrane</keyword>
<dbReference type="CDD" id="cd05826">
    <property type="entry name" value="Sortase_B"/>
    <property type="match status" value="1"/>
</dbReference>
<dbReference type="InterPro" id="IPR023365">
    <property type="entry name" value="Sortase_dom-sf"/>
</dbReference>
<reference evidence="4 5" key="1">
    <citation type="submission" date="2010-12" db="EMBL/GenBank/DDBJ databases">
        <authorList>
            <person name="Muzny D."/>
            <person name="Qin X."/>
            <person name="Deng J."/>
            <person name="Jiang H."/>
            <person name="Liu Y."/>
            <person name="Qu J."/>
            <person name="Song X.-Z."/>
            <person name="Zhang L."/>
            <person name="Thornton R."/>
            <person name="Coyle M."/>
            <person name="Francisco L."/>
            <person name="Jackson L."/>
            <person name="Javaid M."/>
            <person name="Korchina V."/>
            <person name="Kovar C."/>
            <person name="Mata R."/>
            <person name="Mathew T."/>
            <person name="Ngo R."/>
            <person name="Nguyen L."/>
            <person name="Nguyen N."/>
            <person name="Okwuonu G."/>
            <person name="Ongeri F."/>
            <person name="Pham C."/>
            <person name="Simmons D."/>
            <person name="Wilczek-Boney K."/>
            <person name="Hale W."/>
            <person name="Jakkamsetti A."/>
            <person name="Pham P."/>
            <person name="Ruth R."/>
            <person name="San Lucas F."/>
            <person name="Warren J."/>
            <person name="Zhang J."/>
            <person name="Zhao Z."/>
            <person name="Zhou C."/>
            <person name="Zhu D."/>
            <person name="Lee S."/>
            <person name="Bess C."/>
            <person name="Blankenburg K."/>
            <person name="Forbes L."/>
            <person name="Fu Q."/>
            <person name="Gubbala S."/>
            <person name="Hirani K."/>
            <person name="Jayaseelan J.C."/>
            <person name="Lara F."/>
            <person name="Munidasa M."/>
            <person name="Palculict T."/>
            <person name="Patil S."/>
            <person name="Pu L.-L."/>
            <person name="Saada N."/>
            <person name="Tang L."/>
            <person name="Weissenberger G."/>
            <person name="Zhu Y."/>
            <person name="Hemphill L."/>
            <person name="Shang Y."/>
            <person name="Youmans B."/>
            <person name="Ayvaz T."/>
            <person name="Ross M."/>
            <person name="Santibanez J."/>
            <person name="Aqrawi P."/>
            <person name="Gross S."/>
            <person name="Joshi V."/>
            <person name="Fowler G."/>
            <person name="Nazareth L."/>
            <person name="Reid J."/>
            <person name="Worley K."/>
            <person name="Petrosino J."/>
            <person name="Highlander S."/>
            <person name="Gibbs R."/>
        </authorList>
    </citation>
    <scope>NUCLEOTIDE SEQUENCE [LARGE SCALE GENOMIC DNA]</scope>
    <source>
        <strain evidence="4 5">ATCC 23263</strain>
    </source>
</reference>
<dbReference type="Proteomes" id="UP000004754">
    <property type="component" value="Unassembled WGS sequence"/>
</dbReference>
<organism evidence="4 5">
    <name type="scientific">Pseudoramibacter alactolyticus ATCC 23263</name>
    <dbReference type="NCBI Taxonomy" id="887929"/>
    <lineage>
        <taxon>Bacteria</taxon>
        <taxon>Bacillati</taxon>
        <taxon>Bacillota</taxon>
        <taxon>Clostridia</taxon>
        <taxon>Eubacteriales</taxon>
        <taxon>Eubacteriaceae</taxon>
        <taxon>Pseudoramibacter</taxon>
    </lineage>
</organism>
<feature type="active site" description="Acyl-thioester intermediate" evidence="2">
    <location>
        <position position="220"/>
    </location>
</feature>
<gene>
    <name evidence="4" type="primary">srtB</name>
    <name evidence="4" type="ORF">HMP0721_2269</name>
</gene>
<dbReference type="RefSeq" id="WP_006599691.1">
    <property type="nucleotide sequence ID" value="NZ_GL622359.1"/>
</dbReference>
<evidence type="ECO:0000313" key="5">
    <source>
        <dbReference type="Proteomes" id="UP000004754"/>
    </source>
</evidence>
<dbReference type="Pfam" id="PF04203">
    <property type="entry name" value="Sortase"/>
    <property type="match status" value="1"/>
</dbReference>
<dbReference type="HOGENOM" id="CLU_034078_3_0_9"/>
<evidence type="ECO:0000256" key="2">
    <source>
        <dbReference type="PIRSR" id="PIRSR605754-1"/>
    </source>
</evidence>
<sequence length="239" mass="27074">MKKWLYRLVMLICIGVMIYSGYQLFKIYRSYHQGTTAYQKTASTYTKKSDNTKVPISVDFDALKKQNPDVIGWLYCKDTPINYPVVKGADNSEYLHKLFDGTHNAAGTLFADYRSKGDFSDPNTIIYGHAMKNGSMFGMLAHYKKGDYYKAHPFMWLLTPNGNYRLDLIAGFSTASDNMIYSAMDSGQVQAAIYQAKKKSTFASTVDTSQVTRIVTLSTCAYEYEEARYVVLTVPVRVD</sequence>
<comment type="caution">
    <text evidence="4">The sequence shown here is derived from an EMBL/GenBank/DDBJ whole genome shotgun (WGS) entry which is preliminary data.</text>
</comment>
<keyword evidence="5" id="KW-1185">Reference proteome</keyword>
<keyword evidence="3" id="KW-0472">Membrane</keyword>
<keyword evidence="1" id="KW-0378">Hydrolase</keyword>
<keyword evidence="3" id="KW-1133">Transmembrane helix</keyword>
<evidence type="ECO:0000313" key="4">
    <source>
        <dbReference type="EMBL" id="EFV00673.1"/>
    </source>
</evidence>
<dbReference type="Gene3D" id="2.40.260.10">
    <property type="entry name" value="Sortase"/>
    <property type="match status" value="1"/>
</dbReference>
<dbReference type="SUPFAM" id="SSF63817">
    <property type="entry name" value="Sortase"/>
    <property type="match status" value="1"/>
</dbReference>
<feature type="transmembrane region" description="Helical" evidence="3">
    <location>
        <begin position="6"/>
        <end position="25"/>
    </location>
</feature>
<dbReference type="STRING" id="887929.HMP0721_2269"/>